<evidence type="ECO:0000313" key="3">
    <source>
        <dbReference type="Proteomes" id="UP000325743"/>
    </source>
</evidence>
<protein>
    <submittedName>
        <fullName evidence="2">Uncharacterized protein</fullName>
    </submittedName>
</protein>
<accession>A0A5P3VNJ2</accession>
<evidence type="ECO:0000256" key="1">
    <source>
        <dbReference type="SAM" id="MobiDB-lite"/>
    </source>
</evidence>
<proteinExistence type="predicted"/>
<sequence>MLPVCSPLPPAGEGPGVRAGARQARRRVTSWTLPPSPPPLSHCAGEGSDCLRQWPLQAIPYIARLEQRTPACAPALGIAVCGLP</sequence>
<organism evidence="2 3">
    <name type="scientific">Cupriavidus oxalaticus</name>
    <dbReference type="NCBI Taxonomy" id="96344"/>
    <lineage>
        <taxon>Bacteria</taxon>
        <taxon>Pseudomonadati</taxon>
        <taxon>Pseudomonadota</taxon>
        <taxon>Betaproteobacteria</taxon>
        <taxon>Burkholderiales</taxon>
        <taxon>Burkholderiaceae</taxon>
        <taxon>Cupriavidus</taxon>
    </lineage>
</organism>
<reference evidence="2 3" key="1">
    <citation type="submission" date="2018-09" db="EMBL/GenBank/DDBJ databases">
        <title>Complete genome sequence of Cupriavidus oxalaticus T2, a bacterium capable of phenol tolerance and degradation.</title>
        <authorList>
            <person name="Yan J."/>
        </authorList>
    </citation>
    <scope>NUCLEOTIDE SEQUENCE [LARGE SCALE GENOMIC DNA]</scope>
    <source>
        <strain evidence="2 3">T2</strain>
    </source>
</reference>
<dbReference type="EMBL" id="CP032519">
    <property type="protein sequence ID" value="QEZ47964.1"/>
    <property type="molecule type" value="Genomic_DNA"/>
</dbReference>
<dbReference type="AlphaFoldDB" id="A0A5P3VNJ2"/>
<name>A0A5P3VNJ2_9BURK</name>
<feature type="region of interest" description="Disordered" evidence="1">
    <location>
        <begin position="1"/>
        <end position="38"/>
    </location>
</feature>
<dbReference type="Proteomes" id="UP000325743">
    <property type="component" value="Chromosome 2"/>
</dbReference>
<feature type="compositionally biased region" description="Pro residues" evidence="1">
    <location>
        <begin position="1"/>
        <end position="12"/>
    </location>
</feature>
<evidence type="ECO:0000313" key="2">
    <source>
        <dbReference type="EMBL" id="QEZ47964.1"/>
    </source>
</evidence>
<gene>
    <name evidence="2" type="ORF">D2917_28215</name>
</gene>